<keyword evidence="1" id="KW-0805">Transcription regulation</keyword>
<dbReference type="InterPro" id="IPR016032">
    <property type="entry name" value="Sig_transdc_resp-reg_C-effctor"/>
</dbReference>
<keyword evidence="6" id="KW-1185">Reference proteome</keyword>
<dbReference type="PRINTS" id="PR00038">
    <property type="entry name" value="HTHLUXR"/>
</dbReference>
<evidence type="ECO:0000256" key="2">
    <source>
        <dbReference type="ARBA" id="ARBA00023125"/>
    </source>
</evidence>
<accession>A0A7Y7IJG8</accession>
<dbReference type="SMART" id="SM00421">
    <property type="entry name" value="HTH_LUXR"/>
    <property type="match status" value="1"/>
</dbReference>
<dbReference type="GO" id="GO:0016887">
    <property type="term" value="F:ATP hydrolysis activity"/>
    <property type="evidence" value="ECO:0007669"/>
    <property type="project" value="InterPro"/>
</dbReference>
<comment type="caution">
    <text evidence="5">The sequence shown here is derived from an EMBL/GenBank/DDBJ whole genome shotgun (WGS) entry which is preliminary data.</text>
</comment>
<dbReference type="InterPro" id="IPR049945">
    <property type="entry name" value="AAA_22"/>
</dbReference>
<name>A0A7Y7IJG8_9MICC</name>
<dbReference type="EMBL" id="JAAMFM010000035">
    <property type="protein sequence ID" value="NVM96602.1"/>
    <property type="molecule type" value="Genomic_DNA"/>
</dbReference>
<gene>
    <name evidence="5" type="ORF">G6034_17155</name>
</gene>
<dbReference type="Pfam" id="PF00196">
    <property type="entry name" value="GerE"/>
    <property type="match status" value="1"/>
</dbReference>
<dbReference type="InterPro" id="IPR027417">
    <property type="entry name" value="P-loop_NTPase"/>
</dbReference>
<dbReference type="RefSeq" id="WP_176636320.1">
    <property type="nucleotide sequence ID" value="NZ_JAAMFM010000035.1"/>
</dbReference>
<dbReference type="InterPro" id="IPR036388">
    <property type="entry name" value="WH-like_DNA-bd_sf"/>
</dbReference>
<dbReference type="PANTHER" id="PTHR44688">
    <property type="entry name" value="DNA-BINDING TRANSCRIPTIONAL ACTIVATOR DEVR_DOSR"/>
    <property type="match status" value="1"/>
</dbReference>
<dbReference type="GO" id="GO:0003677">
    <property type="term" value="F:DNA binding"/>
    <property type="evidence" value="ECO:0007669"/>
    <property type="project" value="UniProtKB-KW"/>
</dbReference>
<dbReference type="PROSITE" id="PS50043">
    <property type="entry name" value="HTH_LUXR_2"/>
    <property type="match status" value="1"/>
</dbReference>
<dbReference type="Pfam" id="PF13401">
    <property type="entry name" value="AAA_22"/>
    <property type="match status" value="1"/>
</dbReference>
<proteinExistence type="predicted"/>
<dbReference type="Proteomes" id="UP000543556">
    <property type="component" value="Unassembled WGS sequence"/>
</dbReference>
<feature type="domain" description="HTH luxR-type" evidence="4">
    <location>
        <begin position="810"/>
        <end position="875"/>
    </location>
</feature>
<keyword evidence="3" id="KW-0804">Transcription</keyword>
<dbReference type="SUPFAM" id="SSF46894">
    <property type="entry name" value="C-terminal effector domain of the bipartite response regulators"/>
    <property type="match status" value="1"/>
</dbReference>
<keyword evidence="2" id="KW-0238">DNA-binding</keyword>
<reference evidence="5 6" key="1">
    <citation type="submission" date="2020-02" db="EMBL/GenBank/DDBJ databases">
        <title>Genome sequence of strain AETb3-4.</title>
        <authorList>
            <person name="Gao J."/>
            <person name="Zhang X."/>
        </authorList>
    </citation>
    <scope>NUCLEOTIDE SEQUENCE [LARGE SCALE GENOMIC DNA]</scope>
    <source>
        <strain evidence="5 6">AETb3-4</strain>
    </source>
</reference>
<dbReference type="SUPFAM" id="SSF52540">
    <property type="entry name" value="P-loop containing nucleoside triphosphate hydrolases"/>
    <property type="match status" value="1"/>
</dbReference>
<dbReference type="PROSITE" id="PS00622">
    <property type="entry name" value="HTH_LUXR_1"/>
    <property type="match status" value="1"/>
</dbReference>
<dbReference type="InterPro" id="IPR000792">
    <property type="entry name" value="Tscrpt_reg_LuxR_C"/>
</dbReference>
<dbReference type="PANTHER" id="PTHR44688:SF16">
    <property type="entry name" value="DNA-BINDING TRANSCRIPTIONAL ACTIVATOR DEVR_DOSR"/>
    <property type="match status" value="1"/>
</dbReference>
<sequence length="884" mass="95142">MARRADVDDIVAQLKDRSSRGVLIVGPHGAGKTWMLGRVMEALDPGCTTIRLSPSQALSSVPFGAVNARIGQDLIRSSDFYAVLQGLMDQVEAAVATGNRVFLLVDNGEYLDGQSAAVITQVVMSTEAKLILVDHPGGHRTHLRELWRDGYLARFELAPLKSADVQKFIGDVLGGTVSIAAADYLSSRSAGNPLVLKGLVSGALEEGTLQQVDGVWVLDHPGDHLGTESRDFLQMDLDQLEPDSRRMIEILALAGPLPLDVLLDLTGTDTIDDIQQRDLVSISPGATLMMGLSRPATAGPIRHMVPIGRSRRLLADVSNVLVPGPDAGADMVINFTRWTLDCGLPVEDGRIVAAAAMANQHLRLNDAMQFSSLHVSAQHSAALLAQRSIAHLNHNWVDQARTLAAKSLELARTADAGAAALRAVHLAYFADREYESHFAAGLATYEGRFGPVALGPEADRPAIDVMILQATKELTLGNAAEASRRLGGLLAHPLCANRIDQTLLKSMMCEILATTGRLTSATRLAREVIAELQSDDGFPRPDIALLAYARAVAAFIYDGNWELVRESLDPSVFINPDLMLFAGGLRDLGAAMARSKLGHIDEALASLRPAVAALIDYDPWLVLPTALGLFAYCLALRGDAPGARERLEQFHAVERRGSRFYQLEGTAFAAAAAAMAGNPQDGTRRLKELRADCQALGYAGTELTVLTLLVRIGDTSEAGRLAEVADILESGYRDFYRQWAHALLSGDPDALDLASTTAMGHGFELIAAELATLAQRGYADDGKVQNSRKTGTRAISMRDKLPGLVSPVFKSNDLPQMTRRELEIAQLVAEGESNNSIAEQLGVSLRTVEGHLYRTFIKLDLQSREQLAALVRESQRADAGATAR</sequence>
<dbReference type="Gene3D" id="1.10.10.10">
    <property type="entry name" value="Winged helix-like DNA-binding domain superfamily/Winged helix DNA-binding domain"/>
    <property type="match status" value="1"/>
</dbReference>
<evidence type="ECO:0000313" key="6">
    <source>
        <dbReference type="Proteomes" id="UP000543556"/>
    </source>
</evidence>
<protein>
    <submittedName>
        <fullName evidence="5">AAA family ATPase</fullName>
    </submittedName>
</protein>
<evidence type="ECO:0000259" key="4">
    <source>
        <dbReference type="PROSITE" id="PS50043"/>
    </source>
</evidence>
<dbReference type="CDD" id="cd06170">
    <property type="entry name" value="LuxR_C_like"/>
    <property type="match status" value="1"/>
</dbReference>
<dbReference type="GO" id="GO:0006355">
    <property type="term" value="P:regulation of DNA-templated transcription"/>
    <property type="evidence" value="ECO:0007669"/>
    <property type="project" value="InterPro"/>
</dbReference>
<dbReference type="AlphaFoldDB" id="A0A7Y7IJG8"/>
<organism evidence="5 6">
    <name type="scientific">Arthrobacter wenxiniae</name>
    <dbReference type="NCBI Taxonomy" id="2713570"/>
    <lineage>
        <taxon>Bacteria</taxon>
        <taxon>Bacillati</taxon>
        <taxon>Actinomycetota</taxon>
        <taxon>Actinomycetes</taxon>
        <taxon>Micrococcales</taxon>
        <taxon>Micrococcaceae</taxon>
        <taxon>Arthrobacter</taxon>
    </lineage>
</organism>
<evidence type="ECO:0000256" key="3">
    <source>
        <dbReference type="ARBA" id="ARBA00023163"/>
    </source>
</evidence>
<evidence type="ECO:0000313" key="5">
    <source>
        <dbReference type="EMBL" id="NVM96602.1"/>
    </source>
</evidence>
<evidence type="ECO:0000256" key="1">
    <source>
        <dbReference type="ARBA" id="ARBA00023015"/>
    </source>
</evidence>